<dbReference type="PRINTS" id="PR00410">
    <property type="entry name" value="PHEHYDRXLASE"/>
</dbReference>
<dbReference type="SUPFAM" id="SSF52343">
    <property type="entry name" value="Ferredoxin reductase-like, C-terminal NADP-linked domain"/>
    <property type="match status" value="1"/>
</dbReference>
<evidence type="ECO:0000256" key="4">
    <source>
        <dbReference type="ARBA" id="ARBA00022723"/>
    </source>
</evidence>
<comment type="caution">
    <text evidence="11">The sequence shown here is derived from an EMBL/GenBank/DDBJ whole genome shotgun (WGS) entry which is preliminary data.</text>
</comment>
<evidence type="ECO:0000259" key="10">
    <source>
        <dbReference type="PROSITE" id="PS51384"/>
    </source>
</evidence>
<evidence type="ECO:0000256" key="6">
    <source>
        <dbReference type="ARBA" id="ARBA00023002"/>
    </source>
</evidence>
<dbReference type="Gene3D" id="2.40.30.10">
    <property type="entry name" value="Translation factors"/>
    <property type="match status" value="1"/>
</dbReference>
<dbReference type="InterPro" id="IPR017938">
    <property type="entry name" value="Riboflavin_synthase-like_b-brl"/>
</dbReference>
<dbReference type="Proteomes" id="UP000238083">
    <property type="component" value="Unassembled WGS sequence"/>
</dbReference>
<evidence type="ECO:0000256" key="3">
    <source>
        <dbReference type="ARBA" id="ARBA00022714"/>
    </source>
</evidence>
<dbReference type="SUPFAM" id="SSF54292">
    <property type="entry name" value="2Fe-2S ferredoxin-like"/>
    <property type="match status" value="1"/>
</dbReference>
<dbReference type="PANTHER" id="PTHR47354">
    <property type="entry name" value="NADH OXIDOREDUCTASE HCR"/>
    <property type="match status" value="1"/>
</dbReference>
<evidence type="ECO:0000256" key="8">
    <source>
        <dbReference type="ARBA" id="ARBA00023014"/>
    </source>
</evidence>
<keyword evidence="2" id="KW-0285">Flavoprotein</keyword>
<proteinExistence type="predicted"/>
<keyword evidence="3" id="KW-0001">2Fe-2S</keyword>
<evidence type="ECO:0000256" key="5">
    <source>
        <dbReference type="ARBA" id="ARBA00022827"/>
    </source>
</evidence>
<keyword evidence="5" id="KW-0274">FAD</keyword>
<dbReference type="PROSITE" id="PS51085">
    <property type="entry name" value="2FE2S_FER_2"/>
    <property type="match status" value="1"/>
</dbReference>
<accession>A0A2T0R6E9</accession>
<organism evidence="11 12">
    <name type="scientific">Kineococcus rhizosphaerae</name>
    <dbReference type="NCBI Taxonomy" id="559628"/>
    <lineage>
        <taxon>Bacteria</taxon>
        <taxon>Bacillati</taxon>
        <taxon>Actinomycetota</taxon>
        <taxon>Actinomycetes</taxon>
        <taxon>Kineosporiales</taxon>
        <taxon>Kineosporiaceae</taxon>
        <taxon>Kineococcus</taxon>
    </lineage>
</organism>
<dbReference type="CDD" id="cd06215">
    <property type="entry name" value="FNR_iron_sulfur_binding_1"/>
    <property type="match status" value="1"/>
</dbReference>
<dbReference type="Gene3D" id="3.10.20.30">
    <property type="match status" value="1"/>
</dbReference>
<evidence type="ECO:0000256" key="2">
    <source>
        <dbReference type="ARBA" id="ARBA00022630"/>
    </source>
</evidence>
<dbReference type="Gene3D" id="3.40.50.80">
    <property type="entry name" value="Nucleotide-binding domain of ferredoxin-NADP reductase (FNR) module"/>
    <property type="match status" value="1"/>
</dbReference>
<sequence length="376" mass="40511">MTVTETQGVPHPGGITVWGDDADVAELVCGGVREITHDVKTFWFEPVGSQVFHFDPGQFITLHLEIDGRRVERSYTISSPPTRPHRLAITVKRKPGGLVSNWLHDNLTVGDRVAAAPPLGAFSMVHHPARKYLFLSAGSGITPLISMTRTLVDLGSDVDVVFVHSAHSPADIVYRPELLGLPTQFPTVNVVQVCSRDSPGQEWWGWKGRLTREVLQEIAPDLHEREVFVCGPDGYTATVRDALTALGFDLAHHHEETFTFEALPQAAFTGTEPVDVGSIGAHVPAGTDLGTFTVSMARSGRTFACAPDEFILDAAFRAGISPPSSCSQGMCGTCKTVLLSGDVDMQHNGGIRPREIAAGKVLICCSKPLGDVEIDS</sequence>
<dbReference type="InterPro" id="IPR036010">
    <property type="entry name" value="2Fe-2S_ferredoxin-like_sf"/>
</dbReference>
<comment type="cofactor">
    <cofactor evidence="1">
        <name>FAD</name>
        <dbReference type="ChEBI" id="CHEBI:57692"/>
    </cofactor>
</comment>
<keyword evidence="7" id="KW-0408">Iron</keyword>
<dbReference type="InterPro" id="IPR006058">
    <property type="entry name" value="2Fe2S_fd_BS"/>
</dbReference>
<protein>
    <submittedName>
        <fullName evidence="11">Ferredoxin-NADP reductase</fullName>
    </submittedName>
</protein>
<dbReference type="Pfam" id="PF00175">
    <property type="entry name" value="NAD_binding_1"/>
    <property type="match status" value="1"/>
</dbReference>
<dbReference type="InterPro" id="IPR001433">
    <property type="entry name" value="OxRdtase_FAD/NAD-bd"/>
</dbReference>
<keyword evidence="8" id="KW-0411">Iron-sulfur</keyword>
<dbReference type="CDD" id="cd00207">
    <property type="entry name" value="fer2"/>
    <property type="match status" value="1"/>
</dbReference>
<dbReference type="InterPro" id="IPR017927">
    <property type="entry name" value="FAD-bd_FR_type"/>
</dbReference>
<dbReference type="AlphaFoldDB" id="A0A2T0R6E9"/>
<keyword evidence="12" id="KW-1185">Reference proteome</keyword>
<dbReference type="SUPFAM" id="SSF63380">
    <property type="entry name" value="Riboflavin synthase domain-like"/>
    <property type="match status" value="1"/>
</dbReference>
<keyword evidence="4" id="KW-0479">Metal-binding</keyword>
<evidence type="ECO:0000313" key="11">
    <source>
        <dbReference type="EMBL" id="PRY16701.1"/>
    </source>
</evidence>
<evidence type="ECO:0000256" key="7">
    <source>
        <dbReference type="ARBA" id="ARBA00023004"/>
    </source>
</evidence>
<dbReference type="PANTHER" id="PTHR47354:SF6">
    <property type="entry name" value="NADH OXIDOREDUCTASE HCR"/>
    <property type="match status" value="1"/>
</dbReference>
<dbReference type="EMBL" id="PVZF01000003">
    <property type="protein sequence ID" value="PRY16701.1"/>
    <property type="molecule type" value="Genomic_DNA"/>
</dbReference>
<name>A0A2T0R6E9_9ACTN</name>
<reference evidence="11 12" key="1">
    <citation type="submission" date="2018-03" db="EMBL/GenBank/DDBJ databases">
        <title>Genomic Encyclopedia of Archaeal and Bacterial Type Strains, Phase II (KMG-II): from individual species to whole genera.</title>
        <authorList>
            <person name="Goeker M."/>
        </authorList>
    </citation>
    <scope>NUCLEOTIDE SEQUENCE [LARGE SCALE GENOMIC DNA]</scope>
    <source>
        <strain evidence="11 12">DSM 19711</strain>
    </source>
</reference>
<dbReference type="PROSITE" id="PS00197">
    <property type="entry name" value="2FE2S_FER_1"/>
    <property type="match status" value="1"/>
</dbReference>
<evidence type="ECO:0000256" key="1">
    <source>
        <dbReference type="ARBA" id="ARBA00001974"/>
    </source>
</evidence>
<dbReference type="RefSeq" id="WP_211298476.1">
    <property type="nucleotide sequence ID" value="NZ_PVZF01000003.1"/>
</dbReference>
<gene>
    <name evidence="11" type="ORF">CLV37_103132</name>
</gene>
<dbReference type="InterPro" id="IPR008333">
    <property type="entry name" value="Cbr1-like_FAD-bd_dom"/>
</dbReference>
<dbReference type="InterPro" id="IPR001041">
    <property type="entry name" value="2Fe-2S_ferredoxin-type"/>
</dbReference>
<feature type="domain" description="2Fe-2S ferredoxin-type" evidence="9">
    <location>
        <begin position="292"/>
        <end position="376"/>
    </location>
</feature>
<evidence type="ECO:0000259" key="9">
    <source>
        <dbReference type="PROSITE" id="PS51085"/>
    </source>
</evidence>
<dbReference type="Pfam" id="PF00111">
    <property type="entry name" value="Fer2"/>
    <property type="match status" value="1"/>
</dbReference>
<dbReference type="GO" id="GO:0051537">
    <property type="term" value="F:2 iron, 2 sulfur cluster binding"/>
    <property type="evidence" value="ECO:0007669"/>
    <property type="project" value="UniProtKB-KW"/>
</dbReference>
<dbReference type="Pfam" id="PF00970">
    <property type="entry name" value="FAD_binding_6"/>
    <property type="match status" value="1"/>
</dbReference>
<keyword evidence="6" id="KW-0560">Oxidoreductase</keyword>
<dbReference type="GO" id="GO:0016491">
    <property type="term" value="F:oxidoreductase activity"/>
    <property type="evidence" value="ECO:0007669"/>
    <property type="project" value="UniProtKB-KW"/>
</dbReference>
<dbReference type="PROSITE" id="PS51384">
    <property type="entry name" value="FAD_FR"/>
    <property type="match status" value="1"/>
</dbReference>
<dbReference type="GO" id="GO:0046872">
    <property type="term" value="F:metal ion binding"/>
    <property type="evidence" value="ECO:0007669"/>
    <property type="project" value="UniProtKB-KW"/>
</dbReference>
<evidence type="ECO:0000313" key="12">
    <source>
        <dbReference type="Proteomes" id="UP000238083"/>
    </source>
</evidence>
<dbReference type="InterPro" id="IPR039261">
    <property type="entry name" value="FNR_nucleotide-bd"/>
</dbReference>
<feature type="domain" description="FAD-binding FR-type" evidence="10">
    <location>
        <begin position="22"/>
        <end position="125"/>
    </location>
</feature>
<dbReference type="InterPro" id="IPR012675">
    <property type="entry name" value="Beta-grasp_dom_sf"/>
</dbReference>
<dbReference type="InterPro" id="IPR050415">
    <property type="entry name" value="MRET"/>
</dbReference>